<keyword evidence="1" id="KW-0812">Transmembrane</keyword>
<feature type="transmembrane region" description="Helical" evidence="1">
    <location>
        <begin position="39"/>
        <end position="64"/>
    </location>
</feature>
<organism evidence="2 3">
    <name type="scientific">Pleurotus ostreatus (strain PC15)</name>
    <name type="common">Oyster mushroom</name>
    <dbReference type="NCBI Taxonomy" id="1137138"/>
    <lineage>
        <taxon>Eukaryota</taxon>
        <taxon>Fungi</taxon>
        <taxon>Dikarya</taxon>
        <taxon>Basidiomycota</taxon>
        <taxon>Agaricomycotina</taxon>
        <taxon>Agaricomycetes</taxon>
        <taxon>Agaricomycetidae</taxon>
        <taxon>Agaricales</taxon>
        <taxon>Pleurotineae</taxon>
        <taxon>Pleurotaceae</taxon>
        <taxon>Pleurotus</taxon>
    </lineage>
</organism>
<sequence>MAWNISASLALLYLILYATLLIHLLVLYGKQKISIHSRFTFVTFHVLIRLASQATGLAFALASYSNVGLLIAYFILGAEGYFTLVLCAYRFLIVWHQAHFRSGESWLEPKRPAGEKWWRTTLGALVPYVPGERLRPMGFIHSYLVVANTLIIVGGTMLSRGSGDSEGFESDLQRIQTSKILRTVGQAIFLIINIALLLAILMTAYQARVESNRQEEDEETSNYPHPTLIILLIVWPLLIVRGLYGLLSPFVDPFNYFVPDNYDSHGLTLKFITYEYVLGTTMEWLSCALLIGTWWTEKRPGLVQTVQESDKKAIQN</sequence>
<name>A0A067NRW6_PLEO1</name>
<feature type="transmembrane region" description="Helical" evidence="1">
    <location>
        <begin position="183"/>
        <end position="207"/>
    </location>
</feature>
<gene>
    <name evidence="2" type="ORF">PLEOSDRAFT_168868</name>
</gene>
<keyword evidence="1" id="KW-0472">Membrane</keyword>
<accession>A0A067NRW6</accession>
<feature type="transmembrane region" description="Helical" evidence="1">
    <location>
        <begin position="6"/>
        <end position="27"/>
    </location>
</feature>
<keyword evidence="1" id="KW-1133">Transmembrane helix</keyword>
<dbReference type="OrthoDB" id="2560628at2759"/>
<proteinExistence type="predicted"/>
<dbReference type="AlphaFoldDB" id="A0A067NRW6"/>
<evidence type="ECO:0000313" key="2">
    <source>
        <dbReference type="EMBL" id="KDQ26817.1"/>
    </source>
</evidence>
<feature type="transmembrane region" description="Helical" evidence="1">
    <location>
        <begin position="143"/>
        <end position="163"/>
    </location>
</feature>
<reference evidence="3" key="1">
    <citation type="journal article" date="2014" name="Proc. Natl. Acad. Sci. U.S.A.">
        <title>Extensive sampling of basidiomycete genomes demonstrates inadequacy of the white-rot/brown-rot paradigm for wood decay fungi.</title>
        <authorList>
            <person name="Riley R."/>
            <person name="Salamov A.A."/>
            <person name="Brown D.W."/>
            <person name="Nagy L.G."/>
            <person name="Floudas D."/>
            <person name="Held B.W."/>
            <person name="Levasseur A."/>
            <person name="Lombard V."/>
            <person name="Morin E."/>
            <person name="Otillar R."/>
            <person name="Lindquist E.A."/>
            <person name="Sun H."/>
            <person name="LaButti K.M."/>
            <person name="Schmutz J."/>
            <person name="Jabbour D."/>
            <person name="Luo H."/>
            <person name="Baker S.E."/>
            <person name="Pisabarro A.G."/>
            <person name="Walton J.D."/>
            <person name="Blanchette R.A."/>
            <person name="Henrissat B."/>
            <person name="Martin F."/>
            <person name="Cullen D."/>
            <person name="Hibbett D.S."/>
            <person name="Grigoriev I.V."/>
        </authorList>
    </citation>
    <scope>NUCLEOTIDE SEQUENCE [LARGE SCALE GENOMIC DNA]</scope>
    <source>
        <strain evidence="3">PC15</strain>
    </source>
</reference>
<dbReference type="PANTHER" id="PTHR42109">
    <property type="entry name" value="UNPLACED GENOMIC SCAFFOLD UM_SCAF_CONTIG_1.265, WHOLE GENOME SHOTGUN SEQUENCE"/>
    <property type="match status" value="1"/>
</dbReference>
<dbReference type="HOGENOM" id="CLU_056040_0_0_1"/>
<dbReference type="PANTHER" id="PTHR42109:SF2">
    <property type="entry name" value="INTEGRAL MEMBRANE PROTEIN"/>
    <property type="match status" value="1"/>
</dbReference>
<protein>
    <submittedName>
        <fullName evidence="2">Uncharacterized protein</fullName>
    </submittedName>
</protein>
<dbReference type="InParanoid" id="A0A067NRW6"/>
<feature type="transmembrane region" description="Helical" evidence="1">
    <location>
        <begin position="228"/>
        <end position="251"/>
    </location>
</feature>
<evidence type="ECO:0000313" key="3">
    <source>
        <dbReference type="Proteomes" id="UP000027073"/>
    </source>
</evidence>
<feature type="transmembrane region" description="Helical" evidence="1">
    <location>
        <begin position="70"/>
        <end position="92"/>
    </location>
</feature>
<dbReference type="EMBL" id="KL198009">
    <property type="protein sequence ID" value="KDQ26817.1"/>
    <property type="molecule type" value="Genomic_DNA"/>
</dbReference>
<dbReference type="Proteomes" id="UP000027073">
    <property type="component" value="Unassembled WGS sequence"/>
</dbReference>
<evidence type="ECO:0000256" key="1">
    <source>
        <dbReference type="SAM" id="Phobius"/>
    </source>
</evidence>
<feature type="transmembrane region" description="Helical" evidence="1">
    <location>
        <begin position="271"/>
        <end position="295"/>
    </location>
</feature>